<dbReference type="GO" id="GO:0005886">
    <property type="term" value="C:plasma membrane"/>
    <property type="evidence" value="ECO:0007669"/>
    <property type="project" value="UniProtKB-SubCell"/>
</dbReference>
<evidence type="ECO:0000256" key="2">
    <source>
        <dbReference type="RuleBase" id="RU362097"/>
    </source>
</evidence>
<feature type="chain" id="PRO_5015368702" evidence="2">
    <location>
        <begin position="19"/>
        <end position="464"/>
    </location>
</feature>
<dbReference type="NCBIfam" id="TIGR01845">
    <property type="entry name" value="outer_NodT"/>
    <property type="match status" value="1"/>
</dbReference>
<evidence type="ECO:0000313" key="3">
    <source>
        <dbReference type="EMBL" id="PTQ13275.1"/>
    </source>
</evidence>
<accession>A0A2T5G2A5</accession>
<dbReference type="Pfam" id="PF02321">
    <property type="entry name" value="OEP"/>
    <property type="match status" value="2"/>
</dbReference>
<dbReference type="PANTHER" id="PTHR30203">
    <property type="entry name" value="OUTER MEMBRANE CATION EFFLUX PROTEIN"/>
    <property type="match status" value="1"/>
</dbReference>
<proteinExistence type="inferred from homology"/>
<keyword evidence="2" id="KW-0732">Signal</keyword>
<sequence>MIRRSISFALLPALAACAAGTNYRPPVVPVADAWRGAPNAPMREAGDWWTEFGDPVLDGLVATALAQNLDIEQAMARVDRARAGLRAAGAELLPAGRIEARAARERQSTESGLGQLSGLAPGFPRTVSQYDLSGGASWEIDLAGGLRRGREAAAYELEAAEASGAAMRITVAAETADAYVQLRTLQTRLAAATELEAASRRLVALVEQRHAADEASRLELEQARASAAATRATLPPLRAGIEAQLNRIAVLTGREPQAERLGLELPGAIPDAPVATAGTPGEMLRRRPDLVAAERRLAASHARIGVALAEYYPKLSLSALLGFRANAASDLLSGSANFVQGAAGLRWRLFDFGRIDAEVAAARGVEREALAAYRQAVLRAAEDLETAFAARAGALAQAGDLAQRLESAGHARRLAEQAWRAGEVSLIEVIDADRNLLEARSALAASQGEAARAAIACYRALGGR</sequence>
<dbReference type="RefSeq" id="WP_107966508.1">
    <property type="nucleotide sequence ID" value="NZ_NWBU01000004.1"/>
</dbReference>
<protein>
    <submittedName>
        <fullName evidence="3">Transporter</fullName>
    </submittedName>
</protein>
<name>A0A2T5G2A5_9SPHN</name>
<keyword evidence="2" id="KW-0812">Transmembrane</keyword>
<keyword evidence="2" id="KW-0449">Lipoprotein</keyword>
<comment type="subcellular location">
    <subcellularLocation>
        <location evidence="2">Cell membrane</location>
        <topology evidence="2">Lipid-anchor</topology>
    </subcellularLocation>
</comment>
<evidence type="ECO:0000256" key="1">
    <source>
        <dbReference type="ARBA" id="ARBA00007613"/>
    </source>
</evidence>
<dbReference type="SUPFAM" id="SSF56954">
    <property type="entry name" value="Outer membrane efflux proteins (OEP)"/>
    <property type="match status" value="1"/>
</dbReference>
<dbReference type="Gene3D" id="1.20.1600.10">
    <property type="entry name" value="Outer membrane efflux proteins (OEP)"/>
    <property type="match status" value="1"/>
</dbReference>
<keyword evidence="2" id="KW-1134">Transmembrane beta strand</keyword>
<dbReference type="Gene3D" id="2.20.200.10">
    <property type="entry name" value="Outer membrane efflux proteins (OEP)"/>
    <property type="match status" value="1"/>
</dbReference>
<comment type="similarity">
    <text evidence="1 2">Belongs to the outer membrane factor (OMF) (TC 1.B.17) family.</text>
</comment>
<keyword evidence="2" id="KW-0472">Membrane</keyword>
<dbReference type="InterPro" id="IPR010131">
    <property type="entry name" value="MdtP/NodT-like"/>
</dbReference>
<dbReference type="InterPro" id="IPR003423">
    <property type="entry name" value="OMP_efflux"/>
</dbReference>
<gene>
    <name evidence="3" type="ORF">CLG96_03955</name>
</gene>
<dbReference type="PROSITE" id="PS51257">
    <property type="entry name" value="PROKAR_LIPOPROTEIN"/>
    <property type="match status" value="1"/>
</dbReference>
<keyword evidence="2" id="KW-0564">Palmitate</keyword>
<dbReference type="OrthoDB" id="7181739at2"/>
<reference evidence="3 4" key="1">
    <citation type="submission" date="2017-09" db="EMBL/GenBank/DDBJ databases">
        <title>Sphingomonas panjinensis sp.nov., isolated from oil-contaminated soil.</title>
        <authorList>
            <person name="Wang L."/>
            <person name="Chen L."/>
        </authorList>
    </citation>
    <scope>NUCLEOTIDE SEQUENCE [LARGE SCALE GENOMIC DNA]</scope>
    <source>
        <strain evidence="3 4">FW-11</strain>
    </source>
</reference>
<feature type="signal peptide" evidence="2">
    <location>
        <begin position="1"/>
        <end position="18"/>
    </location>
</feature>
<comment type="caution">
    <text evidence="3">The sequence shown here is derived from an EMBL/GenBank/DDBJ whole genome shotgun (WGS) entry which is preliminary data.</text>
</comment>
<dbReference type="EMBL" id="NWBU01000004">
    <property type="protein sequence ID" value="PTQ13275.1"/>
    <property type="molecule type" value="Genomic_DNA"/>
</dbReference>
<evidence type="ECO:0000313" key="4">
    <source>
        <dbReference type="Proteomes" id="UP000244162"/>
    </source>
</evidence>
<dbReference type="PANTHER" id="PTHR30203:SF25">
    <property type="entry name" value="OUTER MEMBRANE PROTEIN-RELATED"/>
    <property type="match status" value="1"/>
</dbReference>
<dbReference type="GO" id="GO:0015562">
    <property type="term" value="F:efflux transmembrane transporter activity"/>
    <property type="evidence" value="ECO:0007669"/>
    <property type="project" value="InterPro"/>
</dbReference>
<dbReference type="AlphaFoldDB" id="A0A2T5G2A5"/>
<organism evidence="3 4">
    <name type="scientific">Sphingomonas oleivorans</name>
    <dbReference type="NCBI Taxonomy" id="1735121"/>
    <lineage>
        <taxon>Bacteria</taxon>
        <taxon>Pseudomonadati</taxon>
        <taxon>Pseudomonadota</taxon>
        <taxon>Alphaproteobacteria</taxon>
        <taxon>Sphingomonadales</taxon>
        <taxon>Sphingomonadaceae</taxon>
        <taxon>Sphingomonas</taxon>
    </lineage>
</organism>
<keyword evidence="4" id="KW-1185">Reference proteome</keyword>
<dbReference type="Proteomes" id="UP000244162">
    <property type="component" value="Unassembled WGS sequence"/>
</dbReference>